<keyword evidence="2" id="KW-0808">Transferase</keyword>
<name>A0A241XQV9_PSEAI</name>
<dbReference type="GO" id="GO:0032259">
    <property type="term" value="P:methylation"/>
    <property type="evidence" value="ECO:0007669"/>
    <property type="project" value="UniProtKB-KW"/>
</dbReference>
<protein>
    <submittedName>
        <fullName evidence="3">DNA methylase N-4</fullName>
    </submittedName>
</protein>
<dbReference type="Gene3D" id="3.40.50.300">
    <property type="entry name" value="P-loop containing nucleotide triphosphate hydrolases"/>
    <property type="match status" value="2"/>
</dbReference>
<sequence>MTAYEDFLRAKVRLAEPKGFEVEPSAFNPLLKPHQRAIATWLVRQGRAACFAAFGLGKSVMQLEVVRVTRDLAGGYALITIPLGVRQEFYRDAAMLGITVRFIRSFDEVDDPATIYLTNYETVRDGKLDPRRFSVASLDEASCLRGFGGSKTFREFMALFAGDDRAAGIRGDGVRYRYVATATPSPNEYIELLAYSAFLGVMDVGQAKTRFFKRNSEKADQLTIHAHKEGEFWMWVASWAIFVQRPSDLGFSDEGYALPELDIRWHEVPSDHSHAGHERNGQGRLLRNTAIGVQDAAAEKRESLPARIAKLMEIRAEAPDAHRIIWHDLEAERHAIEAAIPDAVSVYGAQDLEERERAIVQFSDGEFQELAAKPVIAGSGCNFQRHCSWAIYLGIGFKFNDFIQSIHRLHRFLQTGRVRIDLIYTEAERDIRRQLERKWQQHNTMVQRMTEIIKQYGLSVAAMAQTLTRSMGVERVEIKGKDYTIVNNDTVLETRRMESNSVGLTITSIPFSTQYEYSPNYADFGHTDDNAHFFEQMDYLIPELLRVTIPGRLACIHVKDRIIPGGMTGLGFQTVYPFHMEVTRAFVKHGWAYMGMKTIVTDVVHENAQTYRLSWTEQCKDGTKMGVGMPEYLLIFRKPPTDNSKAYGDVPVVKAKPLCIDEDGQIVPFAMDKKLTVTRGNGYSRARWQLDAHGFTRSSGNRPLTEEDFEGIPHDVMFKLYRDYSLSTVYDFEHHVRIGESLEVTGKLPTGFMLLPPQSWHPDVWTDVARMRTLNAQQYSKGQEMHLCPLQFDIVDRAIVQYSMEGDLVFDPFGGIMTVPYCALKLKRRTRAHELNSRYFLDGAGYCKSAEEEMAMPDLFALLEADAEIIQKEPAA</sequence>
<dbReference type="GO" id="GO:0003677">
    <property type="term" value="F:DNA binding"/>
    <property type="evidence" value="ECO:0007669"/>
    <property type="project" value="InterPro"/>
</dbReference>
<dbReference type="InterPro" id="IPR029063">
    <property type="entry name" value="SAM-dependent_MTases_sf"/>
</dbReference>
<dbReference type="Gene3D" id="3.40.50.150">
    <property type="entry name" value="Vaccinia Virus protein VP39"/>
    <property type="match status" value="2"/>
</dbReference>
<evidence type="ECO:0000256" key="2">
    <source>
        <dbReference type="ARBA" id="ARBA00022679"/>
    </source>
</evidence>
<dbReference type="Proteomes" id="UP000194857">
    <property type="component" value="Unassembled WGS sequence"/>
</dbReference>
<dbReference type="SUPFAM" id="SSF52540">
    <property type="entry name" value="P-loop containing nucleoside triphosphate hydrolases"/>
    <property type="match status" value="2"/>
</dbReference>
<dbReference type="SUPFAM" id="SSF53335">
    <property type="entry name" value="S-adenosyl-L-methionine-dependent methyltransferases"/>
    <property type="match status" value="1"/>
</dbReference>
<dbReference type="AlphaFoldDB" id="A0A241XQV9"/>
<evidence type="ECO:0000313" key="3">
    <source>
        <dbReference type="EMBL" id="OTI61969.1"/>
    </source>
</evidence>
<dbReference type="InterPro" id="IPR002941">
    <property type="entry name" value="DNA_methylase_N4/N6"/>
</dbReference>
<dbReference type="InterPro" id="IPR027417">
    <property type="entry name" value="P-loop_NTPase"/>
</dbReference>
<gene>
    <name evidence="3" type="ORF">CAZ10_14910</name>
</gene>
<dbReference type="EMBL" id="NFFZ01000006">
    <property type="protein sequence ID" value="OTI61969.1"/>
    <property type="molecule type" value="Genomic_DNA"/>
</dbReference>
<dbReference type="Pfam" id="PF01555">
    <property type="entry name" value="N6_N4_Mtase"/>
    <property type="match status" value="1"/>
</dbReference>
<keyword evidence="1 3" id="KW-0489">Methyltransferase</keyword>
<proteinExistence type="predicted"/>
<evidence type="ECO:0000313" key="4">
    <source>
        <dbReference type="Proteomes" id="UP000194857"/>
    </source>
</evidence>
<accession>A0A241XQV9</accession>
<reference evidence="3 4" key="1">
    <citation type="submission" date="2017-05" db="EMBL/GenBank/DDBJ databases">
        <authorList>
            <person name="Song R."/>
            <person name="Chenine A.L."/>
            <person name="Ruprecht R.M."/>
        </authorList>
    </citation>
    <scope>NUCLEOTIDE SEQUENCE [LARGE SCALE GENOMIC DNA]</scope>
    <source>
        <strain evidence="3 4">S567_C10_BS</strain>
    </source>
</reference>
<dbReference type="GO" id="GO:0008170">
    <property type="term" value="F:N-methyltransferase activity"/>
    <property type="evidence" value="ECO:0007669"/>
    <property type="project" value="InterPro"/>
</dbReference>
<comment type="caution">
    <text evidence="3">The sequence shown here is derived from an EMBL/GenBank/DDBJ whole genome shotgun (WGS) entry which is preliminary data.</text>
</comment>
<dbReference type="RefSeq" id="WP_033967607.1">
    <property type="nucleotide sequence ID" value="NZ_JAJPKV010000006.1"/>
</dbReference>
<organism evidence="3 4">
    <name type="scientific">Pseudomonas aeruginosa</name>
    <dbReference type="NCBI Taxonomy" id="287"/>
    <lineage>
        <taxon>Bacteria</taxon>
        <taxon>Pseudomonadati</taxon>
        <taxon>Pseudomonadota</taxon>
        <taxon>Gammaproteobacteria</taxon>
        <taxon>Pseudomonadales</taxon>
        <taxon>Pseudomonadaceae</taxon>
        <taxon>Pseudomonas</taxon>
    </lineage>
</organism>
<evidence type="ECO:0000256" key="1">
    <source>
        <dbReference type="ARBA" id="ARBA00022603"/>
    </source>
</evidence>